<organism evidence="1 2">
    <name type="scientific">Cylicocyclus nassatus</name>
    <name type="common">Nematode worm</name>
    <dbReference type="NCBI Taxonomy" id="53992"/>
    <lineage>
        <taxon>Eukaryota</taxon>
        <taxon>Metazoa</taxon>
        <taxon>Ecdysozoa</taxon>
        <taxon>Nematoda</taxon>
        <taxon>Chromadorea</taxon>
        <taxon>Rhabditida</taxon>
        <taxon>Rhabditina</taxon>
        <taxon>Rhabditomorpha</taxon>
        <taxon>Strongyloidea</taxon>
        <taxon>Strongylidae</taxon>
        <taxon>Cylicocyclus</taxon>
    </lineage>
</organism>
<evidence type="ECO:0000313" key="1">
    <source>
        <dbReference type="EMBL" id="CAJ0589325.1"/>
    </source>
</evidence>
<dbReference type="EMBL" id="CATQJL010000001">
    <property type="protein sequence ID" value="CAJ0589325.1"/>
    <property type="molecule type" value="Genomic_DNA"/>
</dbReference>
<reference evidence="1" key="1">
    <citation type="submission" date="2023-07" db="EMBL/GenBank/DDBJ databases">
        <authorList>
            <consortium name="CYATHOMIX"/>
        </authorList>
    </citation>
    <scope>NUCLEOTIDE SEQUENCE</scope>
    <source>
        <strain evidence="1">N/A</strain>
    </source>
</reference>
<comment type="caution">
    <text evidence="1">The sequence shown here is derived from an EMBL/GenBank/DDBJ whole genome shotgun (WGS) entry which is preliminary data.</text>
</comment>
<evidence type="ECO:0000313" key="2">
    <source>
        <dbReference type="Proteomes" id="UP001176961"/>
    </source>
</evidence>
<name>A0AA36DLI1_CYLNA</name>
<sequence>MERTCAFLEFAEELHAEFQRTMSRKLFFVLVMLVCAVPENYGYKYDSVIAKRCIYACGKECSFSSIRRAKNGELYFPDGKCRNCFYDCAIKKETRTN</sequence>
<dbReference type="Proteomes" id="UP001176961">
    <property type="component" value="Unassembled WGS sequence"/>
</dbReference>
<gene>
    <name evidence="1" type="ORF">CYNAS_LOCUS1308</name>
</gene>
<keyword evidence="2" id="KW-1185">Reference proteome</keyword>
<proteinExistence type="predicted"/>
<accession>A0AA36DLI1</accession>
<dbReference type="AlphaFoldDB" id="A0AA36DLI1"/>
<protein>
    <submittedName>
        <fullName evidence="1">Uncharacterized protein</fullName>
    </submittedName>
</protein>